<dbReference type="PROSITE" id="PS50011">
    <property type="entry name" value="PROTEIN_KINASE_DOM"/>
    <property type="match status" value="1"/>
</dbReference>
<dbReference type="PROSITE" id="PS00107">
    <property type="entry name" value="PROTEIN_KINASE_ATP"/>
    <property type="match status" value="1"/>
</dbReference>
<evidence type="ECO:0000256" key="6">
    <source>
        <dbReference type="PROSITE-ProRule" id="PRU10141"/>
    </source>
</evidence>
<protein>
    <recommendedName>
        <fullName evidence="8">Protein kinase domain-containing protein</fullName>
    </recommendedName>
</protein>
<dbReference type="InterPro" id="IPR050339">
    <property type="entry name" value="CC_SR_Kinase"/>
</dbReference>
<dbReference type="GO" id="GO:0005634">
    <property type="term" value="C:nucleus"/>
    <property type="evidence" value="ECO:0007669"/>
    <property type="project" value="TreeGrafter"/>
</dbReference>
<dbReference type="Pfam" id="PF00069">
    <property type="entry name" value="Pkinase"/>
    <property type="match status" value="1"/>
</dbReference>
<reference evidence="10" key="1">
    <citation type="submission" date="2024-02" db="UniProtKB">
        <authorList>
            <consortium name="WormBaseParasite"/>
        </authorList>
    </citation>
    <scope>IDENTIFICATION</scope>
</reference>
<dbReference type="GO" id="GO:0005737">
    <property type="term" value="C:cytoplasm"/>
    <property type="evidence" value="ECO:0007669"/>
    <property type="project" value="TreeGrafter"/>
</dbReference>
<dbReference type="GO" id="GO:0005524">
    <property type="term" value="F:ATP binding"/>
    <property type="evidence" value="ECO:0007669"/>
    <property type="project" value="UniProtKB-UniRule"/>
</dbReference>
<keyword evidence="3" id="KW-0418">Kinase</keyword>
<name>A0AAF3J3U0_9BILA</name>
<evidence type="ECO:0000256" key="1">
    <source>
        <dbReference type="ARBA" id="ARBA00022679"/>
    </source>
</evidence>
<dbReference type="PROSITE" id="PS00108">
    <property type="entry name" value="PROTEIN_KINASE_ST"/>
    <property type="match status" value="1"/>
</dbReference>
<evidence type="ECO:0000313" key="10">
    <source>
        <dbReference type="WBParaSite" id="MBELARI_LOCUS14460"/>
    </source>
</evidence>
<comment type="similarity">
    <text evidence="5">Belongs to the protein kinase superfamily. Ser/Thr protein kinase family. GCN2 subfamily.</text>
</comment>
<dbReference type="InterPro" id="IPR011009">
    <property type="entry name" value="Kinase-like_dom_sf"/>
</dbReference>
<evidence type="ECO:0000256" key="2">
    <source>
        <dbReference type="ARBA" id="ARBA00022741"/>
    </source>
</evidence>
<proteinExistence type="inferred from homology"/>
<keyword evidence="2 6" id="KW-0547">Nucleotide-binding</keyword>
<keyword evidence="9" id="KW-1185">Reference proteome</keyword>
<evidence type="ECO:0000256" key="5">
    <source>
        <dbReference type="ARBA" id="ARBA00037982"/>
    </source>
</evidence>
<dbReference type="Gene3D" id="1.10.510.10">
    <property type="entry name" value="Transferase(Phosphotransferase) domain 1"/>
    <property type="match status" value="1"/>
</dbReference>
<feature type="binding site" evidence="6">
    <location>
        <position position="39"/>
    </location>
    <ligand>
        <name>ATP</name>
        <dbReference type="ChEBI" id="CHEBI:30616"/>
    </ligand>
</feature>
<keyword evidence="1" id="KW-0808">Transferase</keyword>
<evidence type="ECO:0000259" key="8">
    <source>
        <dbReference type="PROSITE" id="PS50011"/>
    </source>
</evidence>
<feature type="domain" description="Protein kinase" evidence="8">
    <location>
        <begin position="2"/>
        <end position="265"/>
    </location>
</feature>
<dbReference type="InterPro" id="IPR000719">
    <property type="entry name" value="Prot_kinase_dom"/>
</dbReference>
<accession>A0AAF3J3U0</accession>
<organism evidence="9 10">
    <name type="scientific">Mesorhabditis belari</name>
    <dbReference type="NCBI Taxonomy" id="2138241"/>
    <lineage>
        <taxon>Eukaryota</taxon>
        <taxon>Metazoa</taxon>
        <taxon>Ecdysozoa</taxon>
        <taxon>Nematoda</taxon>
        <taxon>Chromadorea</taxon>
        <taxon>Rhabditida</taxon>
        <taxon>Rhabditina</taxon>
        <taxon>Rhabditomorpha</taxon>
        <taxon>Rhabditoidea</taxon>
        <taxon>Rhabditidae</taxon>
        <taxon>Mesorhabditinae</taxon>
        <taxon>Mesorhabditis</taxon>
    </lineage>
</organism>
<dbReference type="InterPro" id="IPR017441">
    <property type="entry name" value="Protein_kinase_ATP_BS"/>
</dbReference>
<dbReference type="Proteomes" id="UP000887575">
    <property type="component" value="Unassembled WGS sequence"/>
</dbReference>
<dbReference type="WBParaSite" id="MBELARI_LOCUS14460">
    <property type="protein sequence ID" value="MBELARI_LOCUS14460"/>
    <property type="gene ID" value="MBELARI_LOCUS14460"/>
</dbReference>
<sequence>MESNATVIGRGTFGFVVLAGGHPKIAAKYILKGQTAIFKKEQEAMEKLSHPNIVKFYGFGEDEYFNIIKMEYCERNSLLQILDDPSIIYSMVTAICWGEHMFAALKHLEKVGILHRDIKPENVLVDHQFILKLADFGCVRDSKSAKSFTSVGTLRYMSPETAGALGISQSTLLSDVYAVGLILWEIIERRRVYSEYGLNPFSQQSLFRDILDKKTVLSDPNCVQDGIKDFIRRSTSFYPNDRPRNDESLSFWSNLREKYGIETFLPIIDPQQKSLIRPIGFDGTLNRVALEEDWISLSH</sequence>
<dbReference type="GO" id="GO:0004674">
    <property type="term" value="F:protein serine/threonine kinase activity"/>
    <property type="evidence" value="ECO:0007669"/>
    <property type="project" value="UniProtKB-KW"/>
</dbReference>
<dbReference type="PANTHER" id="PTHR11042">
    <property type="entry name" value="EUKARYOTIC TRANSLATION INITIATION FACTOR 2-ALPHA KINASE EIF2-ALPHA KINASE -RELATED"/>
    <property type="match status" value="1"/>
</dbReference>
<dbReference type="InterPro" id="IPR008271">
    <property type="entry name" value="Ser/Thr_kinase_AS"/>
</dbReference>
<dbReference type="SMART" id="SM00220">
    <property type="entry name" value="S_TKc"/>
    <property type="match status" value="1"/>
</dbReference>
<keyword evidence="4 6" id="KW-0067">ATP-binding</keyword>
<keyword evidence="7" id="KW-0723">Serine/threonine-protein kinase</keyword>
<evidence type="ECO:0000313" key="9">
    <source>
        <dbReference type="Proteomes" id="UP000887575"/>
    </source>
</evidence>
<dbReference type="SUPFAM" id="SSF56112">
    <property type="entry name" value="Protein kinase-like (PK-like)"/>
    <property type="match status" value="1"/>
</dbReference>
<evidence type="ECO:0000256" key="4">
    <source>
        <dbReference type="ARBA" id="ARBA00022840"/>
    </source>
</evidence>
<evidence type="ECO:0000256" key="3">
    <source>
        <dbReference type="ARBA" id="ARBA00022777"/>
    </source>
</evidence>
<evidence type="ECO:0000256" key="7">
    <source>
        <dbReference type="RuleBase" id="RU000304"/>
    </source>
</evidence>
<dbReference type="AlphaFoldDB" id="A0AAF3J3U0"/>
<dbReference type="CDD" id="cd00180">
    <property type="entry name" value="PKc"/>
    <property type="match status" value="1"/>
</dbReference>